<keyword evidence="3" id="KW-0472">Membrane</keyword>
<reference evidence="5 6" key="1">
    <citation type="submission" date="2018-12" db="EMBL/GenBank/DDBJ databases">
        <title>Genome Sequence of Candidatus Viridilinea halotolerans isolated from saline sulfide-rich spring.</title>
        <authorList>
            <person name="Grouzdev D.S."/>
            <person name="Burganskaya E.I."/>
            <person name="Krutkina M.S."/>
            <person name="Sukhacheva M.V."/>
            <person name="Gorlenko V.M."/>
        </authorList>
    </citation>
    <scope>NUCLEOTIDE SEQUENCE [LARGE SCALE GENOMIC DNA]</scope>
    <source>
        <strain evidence="5">Chok-6</strain>
    </source>
</reference>
<evidence type="ECO:0000256" key="1">
    <source>
        <dbReference type="ARBA" id="ARBA00008812"/>
    </source>
</evidence>
<feature type="region of interest" description="Disordered" evidence="2">
    <location>
        <begin position="49"/>
        <end position="68"/>
    </location>
</feature>
<dbReference type="Pfam" id="PF04264">
    <property type="entry name" value="YceI"/>
    <property type="match status" value="1"/>
</dbReference>
<sequence>MPKNLLIGGGVVVVLLLAIIGFVVFRPSAAPSGPMTAVPIVAPTAAPPSAAAPAPAEDAATPEAPASAAAPEASAQIFEIVPAESEARFLIDEVLRGAPITVAGVTSLVTGQIAVDAANPSASQVGVIQINARDLTTDNEFRNRAVRNNILQTERYELISFAPTELTGMPEQVNVGDSFEFVINGDLTIREVTRPVSFTVNITAASATELQGLATTSVLYRDFELSIPEVPSVDLVADEVRLELAFVARSL</sequence>
<dbReference type="Gene3D" id="2.40.128.110">
    <property type="entry name" value="Lipid/polyisoprenoid-binding, YceI-like"/>
    <property type="match status" value="1"/>
</dbReference>
<evidence type="ECO:0000259" key="4">
    <source>
        <dbReference type="SMART" id="SM00867"/>
    </source>
</evidence>
<dbReference type="InterPro" id="IPR007372">
    <property type="entry name" value="Lipid/polyisoprenoid-bd_YceI"/>
</dbReference>
<dbReference type="InterPro" id="IPR036761">
    <property type="entry name" value="TTHA0802/YceI-like_sf"/>
</dbReference>
<dbReference type="EMBL" id="RSAS01000436">
    <property type="protein sequence ID" value="RRR71660.1"/>
    <property type="molecule type" value="Genomic_DNA"/>
</dbReference>
<dbReference type="AlphaFoldDB" id="A0A426TZG6"/>
<accession>A0A426TZG6</accession>
<organism evidence="5 6">
    <name type="scientific">Candidatus Viridilinea halotolerans</name>
    <dbReference type="NCBI Taxonomy" id="2491704"/>
    <lineage>
        <taxon>Bacteria</taxon>
        <taxon>Bacillati</taxon>
        <taxon>Chloroflexota</taxon>
        <taxon>Chloroflexia</taxon>
        <taxon>Chloroflexales</taxon>
        <taxon>Chloroflexineae</taxon>
        <taxon>Oscillochloridaceae</taxon>
        <taxon>Candidatus Viridilinea</taxon>
    </lineage>
</organism>
<comment type="similarity">
    <text evidence="1">Belongs to the UPF0312 family.</text>
</comment>
<comment type="caution">
    <text evidence="5">The sequence shown here is derived from an EMBL/GenBank/DDBJ whole genome shotgun (WGS) entry which is preliminary data.</text>
</comment>
<keyword evidence="3" id="KW-0812">Transmembrane</keyword>
<protein>
    <submittedName>
        <fullName evidence="5">YceI family protein</fullName>
    </submittedName>
</protein>
<name>A0A426TZG6_9CHLR</name>
<evidence type="ECO:0000313" key="5">
    <source>
        <dbReference type="EMBL" id="RRR71660.1"/>
    </source>
</evidence>
<evidence type="ECO:0000256" key="2">
    <source>
        <dbReference type="SAM" id="MobiDB-lite"/>
    </source>
</evidence>
<dbReference type="PANTHER" id="PTHR34406">
    <property type="entry name" value="PROTEIN YCEI"/>
    <property type="match status" value="1"/>
</dbReference>
<dbReference type="Proteomes" id="UP000280307">
    <property type="component" value="Unassembled WGS sequence"/>
</dbReference>
<dbReference type="SMART" id="SM00867">
    <property type="entry name" value="YceI"/>
    <property type="match status" value="1"/>
</dbReference>
<feature type="transmembrane region" description="Helical" evidence="3">
    <location>
        <begin position="6"/>
        <end position="25"/>
    </location>
</feature>
<keyword evidence="3" id="KW-1133">Transmembrane helix</keyword>
<dbReference type="SUPFAM" id="SSF101874">
    <property type="entry name" value="YceI-like"/>
    <property type="match status" value="1"/>
</dbReference>
<proteinExistence type="inferred from homology"/>
<dbReference type="PANTHER" id="PTHR34406:SF1">
    <property type="entry name" value="PROTEIN YCEI"/>
    <property type="match status" value="1"/>
</dbReference>
<gene>
    <name evidence="5" type="ORF">EI684_11315</name>
</gene>
<evidence type="ECO:0000256" key="3">
    <source>
        <dbReference type="SAM" id="Phobius"/>
    </source>
</evidence>
<evidence type="ECO:0000313" key="6">
    <source>
        <dbReference type="Proteomes" id="UP000280307"/>
    </source>
</evidence>
<feature type="domain" description="Lipid/polyisoprenoid-binding YceI-like" evidence="4">
    <location>
        <begin position="77"/>
        <end position="249"/>
    </location>
</feature>